<gene>
    <name evidence="1" type="ORF">LHJ74_17055</name>
</gene>
<dbReference type="Gene3D" id="3.90.226.10">
    <property type="entry name" value="2-enoyl-CoA Hydratase, Chain A, domain 1"/>
    <property type="match status" value="1"/>
</dbReference>
<name>A0ABT2JUT1_9ACTN</name>
<dbReference type="InterPro" id="IPR001753">
    <property type="entry name" value="Enoyl-CoA_hydra/iso"/>
</dbReference>
<dbReference type="Proteomes" id="UP001156389">
    <property type="component" value="Unassembled WGS sequence"/>
</dbReference>
<dbReference type="SUPFAM" id="SSF52096">
    <property type="entry name" value="ClpP/crotonase"/>
    <property type="match status" value="1"/>
</dbReference>
<dbReference type="PANTHER" id="PTHR11941">
    <property type="entry name" value="ENOYL-COA HYDRATASE-RELATED"/>
    <property type="match status" value="1"/>
</dbReference>
<reference evidence="1 2" key="1">
    <citation type="submission" date="2021-10" db="EMBL/GenBank/DDBJ databases">
        <title>Streptomyces gossypii sp. nov., isolated from soil collected from cotton field.</title>
        <authorList>
            <person name="Ge X."/>
            <person name="Chen X."/>
            <person name="Liu W."/>
        </authorList>
    </citation>
    <scope>NUCLEOTIDE SEQUENCE [LARGE SCALE GENOMIC DNA]</scope>
    <source>
        <strain evidence="1 2">N2-109</strain>
    </source>
</reference>
<keyword evidence="2" id="KW-1185">Reference proteome</keyword>
<accession>A0ABT2JUT1</accession>
<protein>
    <submittedName>
        <fullName evidence="1">Enoyl-CoA hydratase/isomerase family protein</fullName>
    </submittedName>
</protein>
<dbReference type="EMBL" id="JAJAGO010000007">
    <property type="protein sequence ID" value="MCT2591586.1"/>
    <property type="molecule type" value="Genomic_DNA"/>
</dbReference>
<dbReference type="InterPro" id="IPR029045">
    <property type="entry name" value="ClpP/crotonase-like_dom_sf"/>
</dbReference>
<sequence length="165" mass="17201">MVQGGAELAMAADMRFAAAGETWLSQPETRMGIFPGGGTQYLTRLVGRARALEAVLGAELFGTGMAERYGWINRALAPDELDVFVDSLAHRIGALTAGVAEAAKQAIDAAEASGPVPDLTEEAQAHAKVYPAPQPVVERMGRAVAAGAQTREGELALEELLDGLA</sequence>
<evidence type="ECO:0000313" key="1">
    <source>
        <dbReference type="EMBL" id="MCT2591586.1"/>
    </source>
</evidence>
<dbReference type="PANTHER" id="PTHR11941:SF54">
    <property type="entry name" value="ENOYL-COA HYDRATASE, MITOCHONDRIAL"/>
    <property type="match status" value="1"/>
</dbReference>
<proteinExistence type="predicted"/>
<comment type="caution">
    <text evidence="1">The sequence shown here is derived from an EMBL/GenBank/DDBJ whole genome shotgun (WGS) entry which is preliminary data.</text>
</comment>
<dbReference type="Pfam" id="PF00378">
    <property type="entry name" value="ECH_1"/>
    <property type="match status" value="1"/>
</dbReference>
<evidence type="ECO:0000313" key="2">
    <source>
        <dbReference type="Proteomes" id="UP001156389"/>
    </source>
</evidence>
<dbReference type="CDD" id="cd06558">
    <property type="entry name" value="crotonase-like"/>
    <property type="match status" value="1"/>
</dbReference>
<organism evidence="1 2">
    <name type="scientific">Streptomyces gossypii</name>
    <dbReference type="NCBI Taxonomy" id="2883101"/>
    <lineage>
        <taxon>Bacteria</taxon>
        <taxon>Bacillati</taxon>
        <taxon>Actinomycetota</taxon>
        <taxon>Actinomycetes</taxon>
        <taxon>Kitasatosporales</taxon>
        <taxon>Streptomycetaceae</taxon>
        <taxon>Streptomyces</taxon>
    </lineage>
</organism>